<organism evidence="14">
    <name type="scientific">uncultured Sporomusa sp</name>
    <dbReference type="NCBI Taxonomy" id="307249"/>
    <lineage>
        <taxon>Bacteria</taxon>
        <taxon>Bacillati</taxon>
        <taxon>Bacillota</taxon>
        <taxon>Negativicutes</taxon>
        <taxon>Selenomonadales</taxon>
        <taxon>Sporomusaceae</taxon>
        <taxon>Sporomusa</taxon>
        <taxon>environmental samples</taxon>
    </lineage>
</organism>
<dbReference type="GO" id="GO:0046656">
    <property type="term" value="P:folic acid biosynthetic process"/>
    <property type="evidence" value="ECO:0007669"/>
    <property type="project" value="UniProtKB-KW"/>
</dbReference>
<dbReference type="SUPFAM" id="SSF51717">
    <property type="entry name" value="Dihydropteroate synthetase-like"/>
    <property type="match status" value="1"/>
</dbReference>
<evidence type="ECO:0000256" key="8">
    <source>
        <dbReference type="ARBA" id="ARBA00022723"/>
    </source>
</evidence>
<evidence type="ECO:0000256" key="2">
    <source>
        <dbReference type="ARBA" id="ARBA00001946"/>
    </source>
</evidence>
<dbReference type="Pfam" id="PF00809">
    <property type="entry name" value="Pterin_bind"/>
    <property type="match status" value="1"/>
</dbReference>
<evidence type="ECO:0000256" key="12">
    <source>
        <dbReference type="ARBA" id="ARBA00053449"/>
    </source>
</evidence>
<dbReference type="PANTHER" id="PTHR20941:SF1">
    <property type="entry name" value="FOLIC ACID SYNTHESIS PROTEIN FOL1"/>
    <property type="match status" value="1"/>
</dbReference>
<dbReference type="GO" id="GO:0046872">
    <property type="term" value="F:metal ion binding"/>
    <property type="evidence" value="ECO:0007669"/>
    <property type="project" value="UniProtKB-KW"/>
</dbReference>
<feature type="domain" description="Pterin-binding" evidence="13">
    <location>
        <begin position="141"/>
        <end position="390"/>
    </location>
</feature>
<dbReference type="AlphaFoldDB" id="A0A212LSK9"/>
<evidence type="ECO:0000313" key="14">
    <source>
        <dbReference type="EMBL" id="SCM80481.1"/>
    </source>
</evidence>
<dbReference type="PROSITE" id="PS50972">
    <property type="entry name" value="PTERIN_BINDING"/>
    <property type="match status" value="1"/>
</dbReference>
<keyword evidence="9" id="KW-0460">Magnesium</keyword>
<evidence type="ECO:0000256" key="11">
    <source>
        <dbReference type="ARBA" id="ARBA00030193"/>
    </source>
</evidence>
<dbReference type="EC" id="2.5.1.15" evidence="5"/>
<dbReference type="FunFam" id="3.20.20.20:FF:000006">
    <property type="entry name" value="Dihydropteroate synthase"/>
    <property type="match status" value="1"/>
</dbReference>
<evidence type="ECO:0000256" key="6">
    <source>
        <dbReference type="ARBA" id="ARBA00016919"/>
    </source>
</evidence>
<keyword evidence="7 14" id="KW-0808">Transferase</keyword>
<evidence type="ECO:0000256" key="1">
    <source>
        <dbReference type="ARBA" id="ARBA00000012"/>
    </source>
</evidence>
<dbReference type="InterPro" id="IPR006390">
    <property type="entry name" value="DHP_synth_dom"/>
</dbReference>
<dbReference type="UniPathway" id="UPA00077">
    <property type="reaction ID" value="UER00156"/>
</dbReference>
<dbReference type="NCBIfam" id="TIGR01496">
    <property type="entry name" value="DHPS"/>
    <property type="match status" value="1"/>
</dbReference>
<dbReference type="GO" id="GO:0005829">
    <property type="term" value="C:cytosol"/>
    <property type="evidence" value="ECO:0007669"/>
    <property type="project" value="TreeGrafter"/>
</dbReference>
<evidence type="ECO:0000256" key="4">
    <source>
        <dbReference type="ARBA" id="ARBA00009503"/>
    </source>
</evidence>
<dbReference type="RefSeq" id="WP_288183870.1">
    <property type="nucleotide sequence ID" value="NZ_LT608335.1"/>
</dbReference>
<comment type="similarity">
    <text evidence="4">Belongs to the DHPS family.</text>
</comment>
<proteinExistence type="inferred from homology"/>
<comment type="catalytic activity">
    <reaction evidence="1">
        <text>(7,8-dihydropterin-6-yl)methyl diphosphate + 4-aminobenzoate = 7,8-dihydropteroate + diphosphate</text>
        <dbReference type="Rhea" id="RHEA:19949"/>
        <dbReference type="ChEBI" id="CHEBI:17836"/>
        <dbReference type="ChEBI" id="CHEBI:17839"/>
        <dbReference type="ChEBI" id="CHEBI:33019"/>
        <dbReference type="ChEBI" id="CHEBI:72950"/>
        <dbReference type="EC" id="2.5.1.15"/>
    </reaction>
</comment>
<keyword evidence="8" id="KW-0479">Metal-binding</keyword>
<keyword evidence="10" id="KW-0289">Folate biosynthesis</keyword>
<dbReference type="PANTHER" id="PTHR20941">
    <property type="entry name" value="FOLATE SYNTHESIS PROTEINS"/>
    <property type="match status" value="1"/>
</dbReference>
<evidence type="ECO:0000259" key="13">
    <source>
        <dbReference type="PROSITE" id="PS50972"/>
    </source>
</evidence>
<dbReference type="GO" id="GO:0004156">
    <property type="term" value="F:dihydropteroate synthase activity"/>
    <property type="evidence" value="ECO:0007669"/>
    <property type="project" value="UniProtKB-EC"/>
</dbReference>
<evidence type="ECO:0000256" key="3">
    <source>
        <dbReference type="ARBA" id="ARBA00004763"/>
    </source>
</evidence>
<accession>A0A212LSK9</accession>
<dbReference type="CDD" id="cd00739">
    <property type="entry name" value="DHPS"/>
    <property type="match status" value="1"/>
</dbReference>
<dbReference type="Gene3D" id="3.20.20.20">
    <property type="entry name" value="Dihydropteroate synthase-like"/>
    <property type="match status" value="1"/>
</dbReference>
<evidence type="ECO:0000256" key="7">
    <source>
        <dbReference type="ARBA" id="ARBA00022679"/>
    </source>
</evidence>
<protein>
    <recommendedName>
        <fullName evidence="6">Dihydropteroate synthase</fullName>
        <ecNumber evidence="5">2.5.1.15</ecNumber>
    </recommendedName>
    <alternativeName>
        <fullName evidence="11">Dihydropteroate pyrophosphorylase</fullName>
    </alternativeName>
</protein>
<comment type="function">
    <text evidence="12">Catalyzes the condensation of para-aminobenzoate (pABA) with 6-hydroxymethyl-7,8-dihydropterin diphosphate (DHPt-PP) to form 7,8-dihydropteroate (H2Pte), the immediate precursor of folate derivatives.</text>
</comment>
<comment type="cofactor">
    <cofactor evidence="2">
        <name>Mg(2+)</name>
        <dbReference type="ChEBI" id="CHEBI:18420"/>
    </cofactor>
</comment>
<reference evidence="14" key="1">
    <citation type="submission" date="2016-08" db="EMBL/GenBank/DDBJ databases">
        <authorList>
            <person name="Seilhamer J.J."/>
        </authorList>
    </citation>
    <scope>NUCLEOTIDE SEQUENCE</scope>
    <source>
        <strain evidence="14">86</strain>
    </source>
</reference>
<comment type="pathway">
    <text evidence="3">Cofactor biosynthesis; tetrahydrofolate biosynthesis; 7,8-dihydrofolate from 2-amino-4-hydroxy-6-hydroxymethyl-7,8-dihydropteridine diphosphate and 4-aminobenzoate: step 1/2.</text>
</comment>
<name>A0A212LSK9_9FIRM</name>
<sequence>MRYNMRIIEIKNQEQARKELAKVNCDPGGMAIMSNKVVHKTIKVEHVLSKASLILKQTFLSKGGEAAVTRGAADFSDEYTDVLLSGSLKHFKQAIPQLKGQPWGLGQLAKELEAIIAAGENFPHRAYQLGQHSLAITPGKTLVMGILNFTPDSFSDGGKFNTLDSAMRHAEQMLKDGADIIDIGAESTRPYGSQKISAEEELDRLMPVLEKILANFSVPVSVDTYKGSVAREALKAGAHIINDIWGLQFDPEMAKAVAEYNVPVVVMHNQEGTYYERDIMSHLLEFLRKSIEIGMEAGIDAKNFIIDPGIGFGKGLPENLAVLARLEELNSLGCPVLLGTSRKKFIGEILDALPDDRVEGTGASVVLGIIKGAAHIVRVHDVKAIARMARMTDAMLNAKYQ</sequence>
<evidence type="ECO:0000256" key="10">
    <source>
        <dbReference type="ARBA" id="ARBA00022909"/>
    </source>
</evidence>
<dbReference type="InterPro" id="IPR045031">
    <property type="entry name" value="DHP_synth-like"/>
</dbReference>
<dbReference type="InterPro" id="IPR000489">
    <property type="entry name" value="Pterin-binding_dom"/>
</dbReference>
<dbReference type="InterPro" id="IPR011005">
    <property type="entry name" value="Dihydropteroate_synth-like_sf"/>
</dbReference>
<dbReference type="GO" id="GO:0046654">
    <property type="term" value="P:tetrahydrofolate biosynthetic process"/>
    <property type="evidence" value="ECO:0007669"/>
    <property type="project" value="UniProtKB-UniPathway"/>
</dbReference>
<dbReference type="EMBL" id="FMJE01000003">
    <property type="protein sequence ID" value="SCM80481.1"/>
    <property type="molecule type" value="Genomic_DNA"/>
</dbReference>
<evidence type="ECO:0000256" key="9">
    <source>
        <dbReference type="ARBA" id="ARBA00022842"/>
    </source>
</evidence>
<evidence type="ECO:0000256" key="5">
    <source>
        <dbReference type="ARBA" id="ARBA00012458"/>
    </source>
</evidence>
<dbReference type="PROSITE" id="PS00793">
    <property type="entry name" value="DHPS_2"/>
    <property type="match status" value="1"/>
</dbReference>
<gene>
    <name evidence="14" type="primary">folP</name>
    <name evidence="14" type="ORF">KL86SPO_30659</name>
</gene>
<dbReference type="PROSITE" id="PS00792">
    <property type="entry name" value="DHPS_1"/>
    <property type="match status" value="1"/>
</dbReference>